<reference evidence="5" key="1">
    <citation type="submission" date="2020-02" db="EMBL/GenBank/DDBJ databases">
        <authorList>
            <person name="Meier V. D."/>
        </authorList>
    </citation>
    <scope>NUCLEOTIDE SEQUENCE</scope>
    <source>
        <strain evidence="5">AVDCRST_MAG22</strain>
    </source>
</reference>
<feature type="compositionally biased region" description="Acidic residues" evidence="3">
    <location>
        <begin position="93"/>
        <end position="107"/>
    </location>
</feature>
<keyword evidence="1" id="KW-0378">Hydrolase</keyword>
<gene>
    <name evidence="5" type="ORF">AVDCRST_MAG22-1101</name>
</gene>
<keyword evidence="4" id="KW-0472">Membrane</keyword>
<organism evidence="5">
    <name type="scientific">uncultured Rubrobacteraceae bacterium</name>
    <dbReference type="NCBI Taxonomy" id="349277"/>
    <lineage>
        <taxon>Bacteria</taxon>
        <taxon>Bacillati</taxon>
        <taxon>Actinomycetota</taxon>
        <taxon>Rubrobacteria</taxon>
        <taxon>Rubrobacterales</taxon>
        <taxon>Rubrobacteraceae</taxon>
        <taxon>environmental samples</taxon>
    </lineage>
</organism>
<dbReference type="AlphaFoldDB" id="A0A6J4P2Y3"/>
<protein>
    <recommendedName>
        <fullName evidence="6">Peptidase C60, sortase A and B</fullName>
    </recommendedName>
</protein>
<sequence>MRLTDRFRASEDPLLKVGVAAMAFALACVGLLAVYVFLDGRPEAAEAEAAVKATSSDPLVRSDPGFEPLKEKNIPPPRLEQEPAPQPNPQPEPEPEPEAEPEAEPEPEPQPKPKPSPESRPQPEPKPGAKQPVSEPERRQVPLLVETADWPLPTDEQVEATRGARRYELPGGAALGLTVPSIDLYDVPVLRSNTQRALDNGVIHARGTSMPWSDTPERNVYLAGHRLGWPGTGSHLVFYRLNELGEGDKIVLKDRDGRRYSYRVSDSFVVRPDDVWVTGRIPGRDMLTLQTCTPIPGFEKRLIVRAERL</sequence>
<dbReference type="NCBIfam" id="TIGR01076">
    <property type="entry name" value="sortase_fam"/>
    <property type="match status" value="1"/>
</dbReference>
<feature type="transmembrane region" description="Helical" evidence="4">
    <location>
        <begin position="20"/>
        <end position="38"/>
    </location>
</feature>
<dbReference type="Gene3D" id="2.40.260.10">
    <property type="entry name" value="Sortase"/>
    <property type="match status" value="1"/>
</dbReference>
<dbReference type="InterPro" id="IPR042003">
    <property type="entry name" value="Sortase_E"/>
</dbReference>
<evidence type="ECO:0000256" key="1">
    <source>
        <dbReference type="ARBA" id="ARBA00022801"/>
    </source>
</evidence>
<feature type="active site" description="Proton donor/acceptor" evidence="2">
    <location>
        <position position="225"/>
    </location>
</feature>
<evidence type="ECO:0008006" key="6">
    <source>
        <dbReference type="Google" id="ProtNLM"/>
    </source>
</evidence>
<dbReference type="EMBL" id="CADCUV010000052">
    <property type="protein sequence ID" value="CAA9401130.1"/>
    <property type="molecule type" value="Genomic_DNA"/>
</dbReference>
<accession>A0A6J4P2Y3</accession>
<feature type="compositionally biased region" description="Pro residues" evidence="3">
    <location>
        <begin position="74"/>
        <end position="92"/>
    </location>
</feature>
<proteinExistence type="predicted"/>
<dbReference type="PROSITE" id="PS51257">
    <property type="entry name" value="PROKAR_LIPOPROTEIN"/>
    <property type="match status" value="1"/>
</dbReference>
<dbReference type="CDD" id="cd05830">
    <property type="entry name" value="Sortase_E"/>
    <property type="match status" value="1"/>
</dbReference>
<feature type="region of interest" description="Disordered" evidence="3">
    <location>
        <begin position="49"/>
        <end position="138"/>
    </location>
</feature>
<evidence type="ECO:0000256" key="2">
    <source>
        <dbReference type="PIRSR" id="PIRSR605754-1"/>
    </source>
</evidence>
<name>A0A6J4P2Y3_9ACTN</name>
<feature type="active site" description="Acyl-thioester intermediate" evidence="2">
    <location>
        <position position="292"/>
    </location>
</feature>
<feature type="compositionally biased region" description="Basic and acidic residues" evidence="3">
    <location>
        <begin position="109"/>
        <end position="123"/>
    </location>
</feature>
<evidence type="ECO:0000256" key="3">
    <source>
        <dbReference type="SAM" id="MobiDB-lite"/>
    </source>
</evidence>
<keyword evidence="4" id="KW-0812">Transmembrane</keyword>
<dbReference type="Pfam" id="PF04203">
    <property type="entry name" value="Sortase"/>
    <property type="match status" value="1"/>
</dbReference>
<keyword evidence="4" id="KW-1133">Transmembrane helix</keyword>
<dbReference type="SUPFAM" id="SSF63817">
    <property type="entry name" value="Sortase"/>
    <property type="match status" value="1"/>
</dbReference>
<evidence type="ECO:0000256" key="4">
    <source>
        <dbReference type="SAM" id="Phobius"/>
    </source>
</evidence>
<dbReference type="InterPro" id="IPR023365">
    <property type="entry name" value="Sortase_dom-sf"/>
</dbReference>
<dbReference type="InterPro" id="IPR005754">
    <property type="entry name" value="Sortase"/>
</dbReference>
<evidence type="ECO:0000313" key="5">
    <source>
        <dbReference type="EMBL" id="CAA9401130.1"/>
    </source>
</evidence>
<dbReference type="GO" id="GO:0016787">
    <property type="term" value="F:hydrolase activity"/>
    <property type="evidence" value="ECO:0007669"/>
    <property type="project" value="UniProtKB-KW"/>
</dbReference>